<dbReference type="RefSeq" id="WP_016185034.1">
    <property type="nucleotide sequence ID" value="NZ_ASWO01000001.1"/>
</dbReference>
<dbReference type="OrthoDB" id="9797976at2"/>
<dbReference type="Proteomes" id="UP000015961">
    <property type="component" value="Unassembled WGS sequence"/>
</dbReference>
<evidence type="ECO:0000313" key="3">
    <source>
        <dbReference type="Proteomes" id="UP000015961"/>
    </source>
</evidence>
<feature type="transmembrane region" description="Helical" evidence="1">
    <location>
        <begin position="207"/>
        <end position="225"/>
    </location>
</feature>
<dbReference type="InterPro" id="IPR007563">
    <property type="entry name" value="DUF554"/>
</dbReference>
<keyword evidence="1" id="KW-0812">Transmembrane</keyword>
<evidence type="ECO:0008006" key="4">
    <source>
        <dbReference type="Google" id="ProtNLM"/>
    </source>
</evidence>
<name>S0L8B4_9ENTE</name>
<feature type="transmembrane region" description="Helical" evidence="1">
    <location>
        <begin position="97"/>
        <end position="118"/>
    </location>
</feature>
<dbReference type="PATRIC" id="fig|1140003.3.peg.537"/>
<dbReference type="AlphaFoldDB" id="S0L8B4"/>
<dbReference type="Pfam" id="PF04474">
    <property type="entry name" value="DUF554"/>
    <property type="match status" value="1"/>
</dbReference>
<dbReference type="PANTHER" id="PTHR36111">
    <property type="entry name" value="INNER MEMBRANE PROTEIN-RELATED"/>
    <property type="match status" value="1"/>
</dbReference>
<sequence length="226" mass="24486">MLGTVFNTTMIIIGSLVGGFLKERFPKRLQESLLTTMGLVAVLIGIETFVTNQAKSEFHVLFILSLAIGTVIGEGLKLQQRVDQHLGQKTGSDFASGFVTAMLLFCIGTLSIVGPIQAATTHEYTFLLINGVLDGITSIVLSATFGLGIIWVAPILFGWQSLFYIVGLVLQNTIPENLLTEIMIVGGVLIFASGLSMLNIKKIQTLNLLPALVIPILVFICFGRWM</sequence>
<accession>S0L8B4</accession>
<feature type="transmembrane region" description="Helical" evidence="1">
    <location>
        <begin position="182"/>
        <end position="200"/>
    </location>
</feature>
<dbReference type="EMBL" id="ASWO01000001">
    <property type="protein sequence ID" value="EOT87480.1"/>
    <property type="molecule type" value="Genomic_DNA"/>
</dbReference>
<dbReference type="eggNOG" id="COG1811">
    <property type="taxonomic scope" value="Bacteria"/>
</dbReference>
<proteinExistence type="predicted"/>
<dbReference type="PANTHER" id="PTHR36111:SF2">
    <property type="entry name" value="INNER MEMBRANE PROTEIN"/>
    <property type="match status" value="1"/>
</dbReference>
<keyword evidence="1" id="KW-1133">Transmembrane helix</keyword>
<feature type="transmembrane region" description="Helical" evidence="1">
    <location>
        <begin position="58"/>
        <end position="76"/>
    </location>
</feature>
<feature type="transmembrane region" description="Helical" evidence="1">
    <location>
        <begin position="33"/>
        <end position="52"/>
    </location>
</feature>
<comment type="caution">
    <text evidence="2">The sequence shown here is derived from an EMBL/GenBank/DDBJ whole genome shotgun (WGS) entry which is preliminary data.</text>
</comment>
<evidence type="ECO:0000256" key="1">
    <source>
        <dbReference type="SAM" id="Phobius"/>
    </source>
</evidence>
<gene>
    <name evidence="2" type="ORF">I573_00536</name>
</gene>
<keyword evidence="3" id="KW-1185">Reference proteome</keyword>
<feature type="transmembrane region" description="Helical" evidence="1">
    <location>
        <begin position="149"/>
        <end position="170"/>
    </location>
</feature>
<organism evidence="2 3">
    <name type="scientific">Enterococcus sulfureus ATCC 49903</name>
    <dbReference type="NCBI Taxonomy" id="1140003"/>
    <lineage>
        <taxon>Bacteria</taxon>
        <taxon>Bacillati</taxon>
        <taxon>Bacillota</taxon>
        <taxon>Bacilli</taxon>
        <taxon>Lactobacillales</taxon>
        <taxon>Enterococcaceae</taxon>
        <taxon>Enterococcus</taxon>
    </lineage>
</organism>
<feature type="transmembrane region" description="Helical" evidence="1">
    <location>
        <begin position="6"/>
        <end position="21"/>
    </location>
</feature>
<keyword evidence="1" id="KW-0472">Membrane</keyword>
<reference evidence="2 3" key="1">
    <citation type="submission" date="2013-03" db="EMBL/GenBank/DDBJ databases">
        <title>The Genome Sequence of Enterococcus sulfureus ATCC_49903 (PacBio/Illumina hybrid assembly).</title>
        <authorList>
            <consortium name="The Broad Institute Genomics Platform"/>
            <consortium name="The Broad Institute Genome Sequencing Center for Infectious Disease"/>
            <person name="Earl A."/>
            <person name="Russ C."/>
            <person name="Gilmore M."/>
            <person name="Surin D."/>
            <person name="Walker B."/>
            <person name="Young S."/>
            <person name="Zeng Q."/>
            <person name="Gargeya S."/>
            <person name="Fitzgerald M."/>
            <person name="Haas B."/>
            <person name="Abouelleil A."/>
            <person name="Allen A.W."/>
            <person name="Alvarado L."/>
            <person name="Arachchi H.M."/>
            <person name="Berlin A.M."/>
            <person name="Chapman S.B."/>
            <person name="Gainer-Dewar J."/>
            <person name="Goldberg J."/>
            <person name="Griggs A."/>
            <person name="Gujja S."/>
            <person name="Hansen M."/>
            <person name="Howarth C."/>
            <person name="Imamovic A."/>
            <person name="Ireland A."/>
            <person name="Larimer J."/>
            <person name="McCowan C."/>
            <person name="Murphy C."/>
            <person name="Pearson M."/>
            <person name="Poon T.W."/>
            <person name="Priest M."/>
            <person name="Roberts A."/>
            <person name="Saif S."/>
            <person name="Shea T."/>
            <person name="Sisk P."/>
            <person name="Sykes S."/>
            <person name="Wortman J."/>
            <person name="Nusbaum C."/>
            <person name="Birren B."/>
        </authorList>
    </citation>
    <scope>NUCLEOTIDE SEQUENCE [LARGE SCALE GENOMIC DNA]</scope>
    <source>
        <strain evidence="2 3">ATCC 49903</strain>
    </source>
</reference>
<evidence type="ECO:0000313" key="2">
    <source>
        <dbReference type="EMBL" id="EOT87480.1"/>
    </source>
</evidence>
<protein>
    <recommendedName>
        <fullName evidence="4">Transport protein</fullName>
    </recommendedName>
</protein>